<evidence type="ECO:0000313" key="2">
    <source>
        <dbReference type="EMBL" id="CAI8027978.1"/>
    </source>
</evidence>
<keyword evidence="3" id="KW-1185">Reference proteome</keyword>
<accession>A0AA35SF25</accession>
<dbReference type="InterPro" id="IPR023631">
    <property type="entry name" value="Amidase_dom"/>
</dbReference>
<dbReference type="AlphaFoldDB" id="A0AA35SF25"/>
<dbReference type="Proteomes" id="UP001174909">
    <property type="component" value="Unassembled WGS sequence"/>
</dbReference>
<dbReference type="EMBL" id="CASHTH010002311">
    <property type="protein sequence ID" value="CAI8027978.1"/>
    <property type="molecule type" value="Genomic_DNA"/>
</dbReference>
<proteinExistence type="predicted"/>
<dbReference type="PANTHER" id="PTHR11895">
    <property type="entry name" value="TRANSAMIDASE"/>
    <property type="match status" value="1"/>
</dbReference>
<evidence type="ECO:0000259" key="1">
    <source>
        <dbReference type="Pfam" id="PF01425"/>
    </source>
</evidence>
<evidence type="ECO:0000313" key="3">
    <source>
        <dbReference type="Proteomes" id="UP001174909"/>
    </source>
</evidence>
<dbReference type="GO" id="GO:0003824">
    <property type="term" value="F:catalytic activity"/>
    <property type="evidence" value="ECO:0007669"/>
    <property type="project" value="InterPro"/>
</dbReference>
<sequence>MVLSWSLDKLGPLCLTADDCGIVLEAIAGADADDPSTSDRPYRYDIYASTGRRFKLAVIKDVTEGAQAEVAANFERALQALEDVADIEEIEFPEMPYEAVTRTILNAESASAFEEFIESGGDYIRALRIRGKVARIADEVMAGYDAVVGPTRPVTATPIDQDFRGVVAGTARDTMGAVGNSAGLPAISVPSGFSDEGLPTGVQFMGRAYDENRILAVARAYQSMTDWHTQHPPGLTA</sequence>
<gene>
    <name evidence="2" type="ORF">GBAR_LOCUS15945</name>
</gene>
<dbReference type="InterPro" id="IPR036928">
    <property type="entry name" value="AS_sf"/>
</dbReference>
<dbReference type="PANTHER" id="PTHR11895:SF7">
    <property type="entry name" value="GLUTAMYL-TRNA(GLN) AMIDOTRANSFERASE SUBUNIT A, MITOCHONDRIAL"/>
    <property type="match status" value="1"/>
</dbReference>
<dbReference type="InterPro" id="IPR000120">
    <property type="entry name" value="Amidase"/>
</dbReference>
<organism evidence="2 3">
    <name type="scientific">Geodia barretti</name>
    <name type="common">Barrett's horny sponge</name>
    <dbReference type="NCBI Taxonomy" id="519541"/>
    <lineage>
        <taxon>Eukaryota</taxon>
        <taxon>Metazoa</taxon>
        <taxon>Porifera</taxon>
        <taxon>Demospongiae</taxon>
        <taxon>Heteroscleromorpha</taxon>
        <taxon>Tetractinellida</taxon>
        <taxon>Astrophorina</taxon>
        <taxon>Geodiidae</taxon>
        <taxon>Geodia</taxon>
    </lineage>
</organism>
<feature type="domain" description="Amidase" evidence="1">
    <location>
        <begin position="123"/>
        <end position="215"/>
    </location>
</feature>
<dbReference type="Gene3D" id="3.90.1300.10">
    <property type="entry name" value="Amidase signature (AS) domain"/>
    <property type="match status" value="1"/>
</dbReference>
<feature type="domain" description="Amidase" evidence="1">
    <location>
        <begin position="5"/>
        <end position="102"/>
    </location>
</feature>
<reference evidence="2" key="1">
    <citation type="submission" date="2023-03" db="EMBL/GenBank/DDBJ databases">
        <authorList>
            <person name="Steffen K."/>
            <person name="Cardenas P."/>
        </authorList>
    </citation>
    <scope>NUCLEOTIDE SEQUENCE</scope>
</reference>
<dbReference type="Pfam" id="PF01425">
    <property type="entry name" value="Amidase"/>
    <property type="match status" value="2"/>
</dbReference>
<dbReference type="SUPFAM" id="SSF75304">
    <property type="entry name" value="Amidase signature (AS) enzymes"/>
    <property type="match status" value="1"/>
</dbReference>
<protein>
    <submittedName>
        <fullName evidence="2">Glutamyl-tRNA(Gln) amidotransferase subunit A</fullName>
    </submittedName>
</protein>
<comment type="caution">
    <text evidence="2">The sequence shown here is derived from an EMBL/GenBank/DDBJ whole genome shotgun (WGS) entry which is preliminary data.</text>
</comment>
<name>A0AA35SF25_GEOBA</name>